<evidence type="ECO:0000256" key="1">
    <source>
        <dbReference type="SAM" id="Coils"/>
    </source>
</evidence>
<dbReference type="Proteomes" id="UP001165740">
    <property type="component" value="Chromosome 6"/>
</dbReference>
<accession>A0A9W3AKQ9</accession>
<gene>
    <name evidence="5" type="primary">LOC106078981</name>
</gene>
<dbReference type="GeneID" id="106078981"/>
<dbReference type="RefSeq" id="XP_055887710.1">
    <property type="nucleotide sequence ID" value="XM_056031735.1"/>
</dbReference>
<dbReference type="PANTHER" id="PTHR31005:SF8">
    <property type="entry name" value="DUF4139 DOMAIN-CONTAINING PROTEIN"/>
    <property type="match status" value="1"/>
</dbReference>
<sequence>MTDKEDRTINNTISIKASECPVTKVTVYKDRAEVCREINTTVKPGINELRIKEFVCIDEESIRVEGKGAATIAEVSFQSKYVTEDQATMSEKEKALNDQLRSLTEEKKALDLANQKEILNRQWKVLDQFAATAAKSGQVEKKDEQVLFKLDDNYFKGMKEFMKEYKAIGKQLENERLDLERKNEELDRKIEAVERNLNDLRGNYNTGHENRECIVVLEAEKEDKVYLVVSYVVMGASWIPSYDLRMFTEEGSLKIFYYGLIYQNSGEDWNDVKLYLSTAEPSVGGTIPNLPMTQLAIRKPIALARRTMSPGAVGGAMLREAPEMMACSFSMDLAPRAAPMPEMAFRHVEVSESTTSTTYEIARQSTIPSDNTEHKVTVAIIELKPTLSYLSVPKVVPHAFLQAKVVNNSPYTLLSGRTNIFLDNSFVAKAEIKAVAPKEEFECSLGVDPSIRVDYKPLNKVSSQSGLISKSNTTTYEQNIEIKNLHNYAIKIVVRDNLPRSLDEKIKVTLLLPQIDNKHPEKNEKVKLTKSNHLEWDLDIKEMDKVDLVLKYAVEHPASEDVETTLAIGN</sequence>
<dbReference type="AlphaFoldDB" id="A0A9W3AKQ9"/>
<dbReference type="Pfam" id="PF13600">
    <property type="entry name" value="DUF4140"/>
    <property type="match status" value="1"/>
</dbReference>
<proteinExistence type="predicted"/>
<keyword evidence="1" id="KW-0175">Coiled coil</keyword>
<evidence type="ECO:0000313" key="5">
    <source>
        <dbReference type="RefSeq" id="XP_055887710.1"/>
    </source>
</evidence>
<dbReference type="PANTHER" id="PTHR31005">
    <property type="entry name" value="DUF4139 DOMAIN-CONTAINING PROTEIN"/>
    <property type="match status" value="1"/>
</dbReference>
<dbReference type="InterPro" id="IPR025554">
    <property type="entry name" value="DUF4140"/>
</dbReference>
<dbReference type="Pfam" id="PF13598">
    <property type="entry name" value="DUF4139"/>
    <property type="match status" value="1"/>
</dbReference>
<keyword evidence="4" id="KW-1185">Reference proteome</keyword>
<evidence type="ECO:0000313" key="4">
    <source>
        <dbReference type="Proteomes" id="UP001165740"/>
    </source>
</evidence>
<protein>
    <submittedName>
        <fullName evidence="5">Protein F37C4.5-like isoform X4</fullName>
    </submittedName>
</protein>
<feature type="coiled-coil region" evidence="1">
    <location>
        <begin position="162"/>
        <end position="203"/>
    </location>
</feature>
<dbReference type="InterPro" id="IPR011935">
    <property type="entry name" value="CHP02231"/>
</dbReference>
<feature type="domain" description="DUF4140" evidence="3">
    <location>
        <begin position="25"/>
        <end position="125"/>
    </location>
</feature>
<reference evidence="5" key="1">
    <citation type="submission" date="2025-08" db="UniProtKB">
        <authorList>
            <consortium name="RefSeq"/>
        </authorList>
    </citation>
    <scope>IDENTIFICATION</scope>
</reference>
<dbReference type="NCBIfam" id="TIGR02231">
    <property type="entry name" value="mucoidy inhibitor MuiA family protein"/>
    <property type="match status" value="1"/>
</dbReference>
<name>A0A9W3AKQ9_BIOGL</name>
<evidence type="ECO:0000259" key="3">
    <source>
        <dbReference type="Pfam" id="PF13600"/>
    </source>
</evidence>
<evidence type="ECO:0000259" key="2">
    <source>
        <dbReference type="Pfam" id="PF13598"/>
    </source>
</evidence>
<dbReference type="InterPro" id="IPR037291">
    <property type="entry name" value="DUF4139"/>
</dbReference>
<organism evidence="4 5">
    <name type="scientific">Biomphalaria glabrata</name>
    <name type="common">Bloodfluke planorb</name>
    <name type="synonym">Freshwater snail</name>
    <dbReference type="NCBI Taxonomy" id="6526"/>
    <lineage>
        <taxon>Eukaryota</taxon>
        <taxon>Metazoa</taxon>
        <taxon>Spiralia</taxon>
        <taxon>Lophotrochozoa</taxon>
        <taxon>Mollusca</taxon>
        <taxon>Gastropoda</taxon>
        <taxon>Heterobranchia</taxon>
        <taxon>Euthyneura</taxon>
        <taxon>Panpulmonata</taxon>
        <taxon>Hygrophila</taxon>
        <taxon>Lymnaeoidea</taxon>
        <taxon>Planorbidae</taxon>
        <taxon>Biomphalaria</taxon>
    </lineage>
</organism>
<feature type="coiled-coil region" evidence="1">
    <location>
        <begin position="86"/>
        <end position="113"/>
    </location>
</feature>
<feature type="domain" description="DUF4139" evidence="2">
    <location>
        <begin position="228"/>
        <end position="557"/>
    </location>
</feature>